<keyword evidence="1" id="KW-0472">Membrane</keyword>
<comment type="caution">
    <text evidence="2">The sequence shown here is derived from an EMBL/GenBank/DDBJ whole genome shotgun (WGS) entry which is preliminary data.</text>
</comment>
<dbReference type="EMBL" id="LGSZ01000071">
    <property type="protein sequence ID" value="KPH76144.1"/>
    <property type="molecule type" value="Genomic_DNA"/>
</dbReference>
<evidence type="ECO:0000313" key="2">
    <source>
        <dbReference type="EMBL" id="KPH76144.1"/>
    </source>
</evidence>
<keyword evidence="1" id="KW-1133">Transmembrane helix</keyword>
<keyword evidence="3" id="KW-1185">Reference proteome</keyword>
<reference evidence="2 3" key="1">
    <citation type="submission" date="2015-07" db="EMBL/GenBank/DDBJ databases">
        <title>Whole genome sequencing of Bosea vaviloviae isolated from cave pool.</title>
        <authorList>
            <person name="Tan N.E.H."/>
            <person name="Lee Y.P."/>
            <person name="Gan H.M."/>
            <person name="Barton H."/>
            <person name="Savka M.A."/>
        </authorList>
    </citation>
    <scope>NUCLEOTIDE SEQUENCE [LARGE SCALE GENOMIC DNA]</scope>
    <source>
        <strain evidence="2 3">SD260</strain>
    </source>
</reference>
<dbReference type="RefSeq" id="WP_054211503.1">
    <property type="nucleotide sequence ID" value="NZ_LGSZ01000071.1"/>
</dbReference>
<accession>A0A0N0M8G0</accession>
<dbReference type="PATRIC" id="fig|1526658.3.peg.3713"/>
<feature type="transmembrane region" description="Helical" evidence="1">
    <location>
        <begin position="87"/>
        <end position="108"/>
    </location>
</feature>
<organism evidence="2 3">
    <name type="scientific">Bosea vaviloviae</name>
    <dbReference type="NCBI Taxonomy" id="1526658"/>
    <lineage>
        <taxon>Bacteria</taxon>
        <taxon>Pseudomonadati</taxon>
        <taxon>Pseudomonadota</taxon>
        <taxon>Alphaproteobacteria</taxon>
        <taxon>Hyphomicrobiales</taxon>
        <taxon>Boseaceae</taxon>
        <taxon>Bosea</taxon>
    </lineage>
</organism>
<evidence type="ECO:0000313" key="3">
    <source>
        <dbReference type="Proteomes" id="UP000037822"/>
    </source>
</evidence>
<feature type="transmembrane region" description="Helical" evidence="1">
    <location>
        <begin position="26"/>
        <end position="44"/>
    </location>
</feature>
<name>A0A0N0M8G0_9HYPH</name>
<dbReference type="Proteomes" id="UP000037822">
    <property type="component" value="Unassembled WGS sequence"/>
</dbReference>
<protein>
    <submittedName>
        <fullName evidence="2">Uncharacterized protein</fullName>
    </submittedName>
</protein>
<sequence length="126" mass="13430">MKPRTQIEVPGGQNAVTSARLKRSELASTFGAALFGGGLGLLVARYVADLTVPLLLAGALMHAWGMYDKHAIERDLGRPEAPWMRALYWLCWLVLAGVALTIILRALLYAASVQVSARAAAGALLS</sequence>
<keyword evidence="1" id="KW-0812">Transmembrane</keyword>
<proteinExistence type="predicted"/>
<dbReference type="AlphaFoldDB" id="A0A0N0M8G0"/>
<gene>
    <name evidence="2" type="ORF">AE618_23550</name>
</gene>
<dbReference type="OrthoDB" id="8454371at2"/>
<evidence type="ECO:0000256" key="1">
    <source>
        <dbReference type="SAM" id="Phobius"/>
    </source>
</evidence>